<evidence type="ECO:0000313" key="4">
    <source>
        <dbReference type="Proteomes" id="UP000000683"/>
    </source>
</evidence>
<feature type="compositionally biased region" description="Polar residues" evidence="1">
    <location>
        <begin position="80"/>
        <end position="90"/>
    </location>
</feature>
<sequence length="90" mass="9960">MKKLNQVCLVVGLALTLGACGSRSNESSQYAKSDSNATDDGMKCKMEKKIGSNRMQRVCYSAEEREQMREAGREGWTRMQRGTETSGGDM</sequence>
<dbReference type="PROSITE" id="PS51257">
    <property type="entry name" value="PROKAR_LIPOPROTEIN"/>
    <property type="match status" value="1"/>
</dbReference>
<dbReference type="OrthoDB" id="6336357at2"/>
<feature type="signal peptide" evidence="2">
    <location>
        <begin position="1"/>
        <end position="19"/>
    </location>
</feature>
<accession>F5ZDZ7</accession>
<dbReference type="EMBL" id="CP002339">
    <property type="protein sequence ID" value="AEF04109.1"/>
    <property type="molecule type" value="Genomic_DNA"/>
</dbReference>
<evidence type="ECO:0000256" key="2">
    <source>
        <dbReference type="SAM" id="SignalP"/>
    </source>
</evidence>
<dbReference type="eggNOG" id="ENOG502ZQIY">
    <property type="taxonomic scope" value="Bacteria"/>
</dbReference>
<reference evidence="3 4" key="1">
    <citation type="journal article" date="2011" name="J. Bacteriol.">
        <title>Complete genome sequence of the polycyclic aromatic hydrocarbon-degrading bacterium Alteromonas sp. strain SN2.</title>
        <authorList>
            <person name="Jin H.M."/>
            <person name="Jeong H."/>
            <person name="Moon E.J."/>
            <person name="Math R.K."/>
            <person name="Lee K."/>
            <person name="Kim H.J."/>
            <person name="Jeon C.O."/>
            <person name="Oh T.K."/>
            <person name="Kim J.F."/>
        </authorList>
    </citation>
    <scope>NUCLEOTIDE SEQUENCE [LARGE SCALE GENOMIC DNA]</scope>
    <source>
        <strain evidence="4">JCM 17741 / KACC 18427 / KCTC 11700BP / SN2</strain>
    </source>
</reference>
<dbReference type="Proteomes" id="UP000000683">
    <property type="component" value="Chromosome"/>
</dbReference>
<evidence type="ECO:0000313" key="3">
    <source>
        <dbReference type="EMBL" id="AEF04109.1"/>
    </source>
</evidence>
<name>F5ZDZ7_ALTNA</name>
<evidence type="ECO:0000256" key="1">
    <source>
        <dbReference type="SAM" id="MobiDB-lite"/>
    </source>
</evidence>
<protein>
    <recommendedName>
        <fullName evidence="5">Lipoprotein</fullName>
    </recommendedName>
</protein>
<feature type="region of interest" description="Disordered" evidence="1">
    <location>
        <begin position="62"/>
        <end position="90"/>
    </location>
</feature>
<feature type="compositionally biased region" description="Basic and acidic residues" evidence="1">
    <location>
        <begin position="62"/>
        <end position="76"/>
    </location>
</feature>
<feature type="region of interest" description="Disordered" evidence="1">
    <location>
        <begin position="21"/>
        <end position="43"/>
    </location>
</feature>
<evidence type="ECO:0008006" key="5">
    <source>
        <dbReference type="Google" id="ProtNLM"/>
    </source>
</evidence>
<gene>
    <name evidence="3" type="ordered locus">ambt_12955</name>
</gene>
<dbReference type="AlphaFoldDB" id="F5ZDZ7"/>
<feature type="chain" id="PRO_5003332564" description="Lipoprotein" evidence="2">
    <location>
        <begin position="20"/>
        <end position="90"/>
    </location>
</feature>
<dbReference type="HOGENOM" id="CLU_2434385_0_0_6"/>
<keyword evidence="4" id="KW-1185">Reference proteome</keyword>
<dbReference type="RefSeq" id="WP_013785039.1">
    <property type="nucleotide sequence ID" value="NC_015554.1"/>
</dbReference>
<organism evidence="3 4">
    <name type="scientific">Alteromonas naphthalenivorans</name>
    <dbReference type="NCBI Taxonomy" id="715451"/>
    <lineage>
        <taxon>Bacteria</taxon>
        <taxon>Pseudomonadati</taxon>
        <taxon>Pseudomonadota</taxon>
        <taxon>Gammaproteobacteria</taxon>
        <taxon>Alteromonadales</taxon>
        <taxon>Alteromonadaceae</taxon>
        <taxon>Alteromonas/Salinimonas group</taxon>
        <taxon>Alteromonas</taxon>
    </lineage>
</organism>
<feature type="compositionally biased region" description="Polar residues" evidence="1">
    <location>
        <begin position="22"/>
        <end position="38"/>
    </location>
</feature>
<dbReference type="KEGG" id="alt:ambt_12955"/>
<proteinExistence type="predicted"/>
<keyword evidence="2" id="KW-0732">Signal</keyword>